<keyword evidence="2" id="KW-1185">Reference proteome</keyword>
<accession>A0AAN8TPV7</accession>
<sequence length="44" mass="5250">MQRYPIKWQKTLNAQLGATGYIHKCRHPPRMYSHPPFMDVIIQP</sequence>
<gene>
    <name evidence="1" type="ORF">RDI58_010756</name>
</gene>
<dbReference type="Proteomes" id="UP001371456">
    <property type="component" value="Unassembled WGS sequence"/>
</dbReference>
<dbReference type="AlphaFoldDB" id="A0AAN8TPV7"/>
<evidence type="ECO:0000313" key="2">
    <source>
        <dbReference type="Proteomes" id="UP001371456"/>
    </source>
</evidence>
<reference evidence="1 2" key="1">
    <citation type="submission" date="2024-02" db="EMBL/GenBank/DDBJ databases">
        <title>de novo genome assembly of Solanum bulbocastanum strain 11H21.</title>
        <authorList>
            <person name="Hosaka A.J."/>
        </authorList>
    </citation>
    <scope>NUCLEOTIDE SEQUENCE [LARGE SCALE GENOMIC DNA]</scope>
    <source>
        <tissue evidence="1">Young leaves</tissue>
    </source>
</reference>
<evidence type="ECO:0000313" key="1">
    <source>
        <dbReference type="EMBL" id="KAK6791675.1"/>
    </source>
</evidence>
<protein>
    <submittedName>
        <fullName evidence="1">Uncharacterized protein</fullName>
    </submittedName>
</protein>
<name>A0AAN8TPV7_SOLBU</name>
<dbReference type="EMBL" id="JBANQN010000004">
    <property type="protein sequence ID" value="KAK6791675.1"/>
    <property type="molecule type" value="Genomic_DNA"/>
</dbReference>
<organism evidence="1 2">
    <name type="scientific">Solanum bulbocastanum</name>
    <name type="common">Wild potato</name>
    <dbReference type="NCBI Taxonomy" id="147425"/>
    <lineage>
        <taxon>Eukaryota</taxon>
        <taxon>Viridiplantae</taxon>
        <taxon>Streptophyta</taxon>
        <taxon>Embryophyta</taxon>
        <taxon>Tracheophyta</taxon>
        <taxon>Spermatophyta</taxon>
        <taxon>Magnoliopsida</taxon>
        <taxon>eudicotyledons</taxon>
        <taxon>Gunneridae</taxon>
        <taxon>Pentapetalae</taxon>
        <taxon>asterids</taxon>
        <taxon>lamiids</taxon>
        <taxon>Solanales</taxon>
        <taxon>Solanaceae</taxon>
        <taxon>Solanoideae</taxon>
        <taxon>Solaneae</taxon>
        <taxon>Solanum</taxon>
    </lineage>
</organism>
<comment type="caution">
    <text evidence="1">The sequence shown here is derived from an EMBL/GenBank/DDBJ whole genome shotgun (WGS) entry which is preliminary data.</text>
</comment>
<proteinExistence type="predicted"/>